<dbReference type="OrthoDB" id="276388at2759"/>
<dbReference type="EMBL" id="CAFZ01000040">
    <property type="protein sequence ID" value="CCA68792.1"/>
    <property type="molecule type" value="Genomic_DNA"/>
</dbReference>
<keyword evidence="2" id="KW-1185">Reference proteome</keyword>
<evidence type="ECO:0000313" key="2">
    <source>
        <dbReference type="Proteomes" id="UP000007148"/>
    </source>
</evidence>
<dbReference type="AlphaFoldDB" id="G4TBU0"/>
<dbReference type="HOGENOM" id="CLU_826793_0_0_1"/>
<dbReference type="eggNOG" id="ENOG502SG7E">
    <property type="taxonomic scope" value="Eukaryota"/>
</dbReference>
<sequence>MTATLSKAASKLFNFFQSSYEYLTSPEVSINENYSILRHTRPFVMYRATKTTVPISIFGSKPLPKKRRVFLQKRGFRTGLFGWTIGCCLGGSKLPGLEVTPATHEAYSSMPPSLLSSFERDIERMWTPYNLTHHHLQESMQVHIPVASGDGYFRLRITPHDKPKETIAASPVFRIGSIAWSSASPQGATLIGLVPELVAKSAFVTANTAMWATFYALFPIFKLTHWTPGPVKTFVAKNLYQYVGGPDPGTLDEQYKVTERMKAAQDNFNRKVPYGSASIRTIYDLEKDEELGRQGIAYVKGA</sequence>
<evidence type="ECO:0000313" key="1">
    <source>
        <dbReference type="EMBL" id="CCA68792.1"/>
    </source>
</evidence>
<comment type="caution">
    <text evidence="1">The sequence shown here is derived from an EMBL/GenBank/DDBJ whole genome shotgun (WGS) entry which is preliminary data.</text>
</comment>
<protein>
    <submittedName>
        <fullName evidence="1">Uncharacterized protein</fullName>
    </submittedName>
</protein>
<reference evidence="1 2" key="1">
    <citation type="journal article" date="2011" name="PLoS Pathog.">
        <title>Endophytic Life Strategies Decoded by Genome and Transcriptome Analyses of the Mutualistic Root Symbiont Piriformospora indica.</title>
        <authorList>
            <person name="Zuccaro A."/>
            <person name="Lahrmann U."/>
            <person name="Guldener U."/>
            <person name="Langen G."/>
            <person name="Pfiffi S."/>
            <person name="Biedenkopf D."/>
            <person name="Wong P."/>
            <person name="Samans B."/>
            <person name="Grimm C."/>
            <person name="Basiewicz M."/>
            <person name="Murat C."/>
            <person name="Martin F."/>
            <person name="Kogel K.H."/>
        </authorList>
    </citation>
    <scope>NUCLEOTIDE SEQUENCE [LARGE SCALE GENOMIC DNA]</scope>
    <source>
        <strain evidence="1 2">DSM 11827</strain>
    </source>
</reference>
<organism evidence="1 2">
    <name type="scientific">Serendipita indica (strain DSM 11827)</name>
    <name type="common">Root endophyte fungus</name>
    <name type="synonym">Piriformospora indica</name>
    <dbReference type="NCBI Taxonomy" id="1109443"/>
    <lineage>
        <taxon>Eukaryota</taxon>
        <taxon>Fungi</taxon>
        <taxon>Dikarya</taxon>
        <taxon>Basidiomycota</taxon>
        <taxon>Agaricomycotina</taxon>
        <taxon>Agaricomycetes</taxon>
        <taxon>Sebacinales</taxon>
        <taxon>Serendipitaceae</taxon>
        <taxon>Serendipita</taxon>
    </lineage>
</organism>
<gene>
    <name evidence="1" type="ORF">PIIN_02654</name>
</gene>
<dbReference type="STRING" id="1109443.G4TBU0"/>
<proteinExistence type="predicted"/>
<name>G4TBU0_SERID</name>
<accession>G4TBU0</accession>
<dbReference type="Proteomes" id="UP000007148">
    <property type="component" value="Unassembled WGS sequence"/>
</dbReference>
<dbReference type="InParanoid" id="G4TBU0"/>
<dbReference type="OMA" id="QNNIAYS"/>